<dbReference type="InterPro" id="IPR007436">
    <property type="entry name" value="DUF485"/>
</dbReference>
<dbReference type="EMBL" id="MAYT01000012">
    <property type="protein sequence ID" value="OCA88986.1"/>
    <property type="molecule type" value="Genomic_DNA"/>
</dbReference>
<dbReference type="Proteomes" id="UP000092578">
    <property type="component" value="Unassembled WGS sequence"/>
</dbReference>
<organism evidence="2 3">
    <name type="scientific">Pseudobacillus wudalianchiensis</name>
    <dbReference type="NCBI Taxonomy" id="1743143"/>
    <lineage>
        <taxon>Bacteria</taxon>
        <taxon>Bacillati</taxon>
        <taxon>Bacillota</taxon>
        <taxon>Bacilli</taxon>
        <taxon>Bacillales</taxon>
        <taxon>Bacillaceae</taxon>
        <taxon>Pseudobacillus</taxon>
    </lineage>
</organism>
<keyword evidence="1" id="KW-0812">Transmembrane</keyword>
<keyword evidence="3" id="KW-1185">Reference proteome</keyword>
<dbReference type="AlphaFoldDB" id="A0A1B9AYX2"/>
<reference evidence="3" key="1">
    <citation type="submission" date="2016-05" db="EMBL/GenBank/DDBJ databases">
        <authorList>
            <person name="Liu B."/>
            <person name="Wang J."/>
            <person name="Zhu Y."/>
            <person name="Liu G."/>
            <person name="Chen Q."/>
            <person name="Chen Z."/>
            <person name="Lan J."/>
            <person name="Che J."/>
            <person name="Ge C."/>
            <person name="Shi H."/>
            <person name="Pan Z."/>
            <person name="Liu X."/>
        </authorList>
    </citation>
    <scope>NUCLEOTIDE SEQUENCE [LARGE SCALE GENOMIC DNA]</scope>
    <source>
        <strain evidence="3">FJAT-27215</strain>
    </source>
</reference>
<feature type="transmembrane region" description="Helical" evidence="1">
    <location>
        <begin position="40"/>
        <end position="64"/>
    </location>
</feature>
<evidence type="ECO:0000313" key="2">
    <source>
        <dbReference type="EMBL" id="OCA88986.1"/>
    </source>
</evidence>
<keyword evidence="1" id="KW-0472">Membrane</keyword>
<proteinExistence type="predicted"/>
<protein>
    <recommendedName>
        <fullName evidence="4">DUF485 domain-containing protein</fullName>
    </recommendedName>
</protein>
<dbReference type="PANTHER" id="PTHR38441">
    <property type="entry name" value="INTEGRAL MEMBRANE PROTEIN-RELATED"/>
    <property type="match status" value="1"/>
</dbReference>
<dbReference type="RefSeq" id="WP_065410302.1">
    <property type="nucleotide sequence ID" value="NZ_MAYT01000012.1"/>
</dbReference>
<name>A0A1B9AYX2_9BACI</name>
<evidence type="ECO:0008006" key="4">
    <source>
        <dbReference type="Google" id="ProtNLM"/>
    </source>
</evidence>
<comment type="caution">
    <text evidence="2">The sequence shown here is derived from an EMBL/GenBank/DDBJ whole genome shotgun (WGS) entry which is preliminary data.</text>
</comment>
<dbReference type="Pfam" id="PF04341">
    <property type="entry name" value="DUF485"/>
    <property type="match status" value="1"/>
</dbReference>
<feature type="transmembrane region" description="Helical" evidence="1">
    <location>
        <begin position="76"/>
        <end position="95"/>
    </location>
</feature>
<evidence type="ECO:0000256" key="1">
    <source>
        <dbReference type="SAM" id="Phobius"/>
    </source>
</evidence>
<dbReference type="PANTHER" id="PTHR38441:SF1">
    <property type="entry name" value="MEMBRANE PROTEIN"/>
    <property type="match status" value="1"/>
</dbReference>
<evidence type="ECO:0000313" key="3">
    <source>
        <dbReference type="Proteomes" id="UP000092578"/>
    </source>
</evidence>
<accession>A0A1B9AYX2</accession>
<sequence length="118" mass="13298">MSALSQKEYNSTGTLAKKPNYSKLTKEVDFQNLMKKKKSFILPATVFFLVFYFMLPILAAYTNILKADAFAGLTWAWVYALAQFIVVWTAGIVYIKKSAHYDNLAAAILTKNKGELDT</sequence>
<keyword evidence="1" id="KW-1133">Transmembrane helix</keyword>
<gene>
    <name evidence="2" type="ORF">A8F95_06105</name>
</gene>